<evidence type="ECO:0008006" key="3">
    <source>
        <dbReference type="Google" id="ProtNLM"/>
    </source>
</evidence>
<dbReference type="InterPro" id="IPR024520">
    <property type="entry name" value="DUF3558"/>
</dbReference>
<comment type="caution">
    <text evidence="1">The sequence shown here is derived from an EMBL/GenBank/DDBJ whole genome shotgun (WGS) entry which is preliminary data.</text>
</comment>
<reference evidence="1" key="1">
    <citation type="journal article" date="2014" name="Int. J. Syst. Evol. Microbiol.">
        <title>Complete genome sequence of Corynebacterium casei LMG S-19264T (=DSM 44701T), isolated from a smear-ripened cheese.</title>
        <authorList>
            <consortium name="US DOE Joint Genome Institute (JGI-PGF)"/>
            <person name="Walter F."/>
            <person name="Albersmeier A."/>
            <person name="Kalinowski J."/>
            <person name="Ruckert C."/>
        </authorList>
    </citation>
    <scope>NUCLEOTIDE SEQUENCE</scope>
    <source>
        <strain evidence="1">CGMCC 4.7278</strain>
    </source>
</reference>
<dbReference type="AlphaFoldDB" id="A0A917QB66"/>
<gene>
    <name evidence="1" type="ORF">GCM10011591_10020</name>
</gene>
<proteinExistence type="predicted"/>
<organism evidence="1 2">
    <name type="scientific">Nocardia camponoti</name>
    <dbReference type="NCBI Taxonomy" id="1616106"/>
    <lineage>
        <taxon>Bacteria</taxon>
        <taxon>Bacillati</taxon>
        <taxon>Actinomycetota</taxon>
        <taxon>Actinomycetes</taxon>
        <taxon>Mycobacteriales</taxon>
        <taxon>Nocardiaceae</taxon>
        <taxon>Nocardia</taxon>
    </lineage>
</organism>
<reference evidence="1" key="2">
    <citation type="submission" date="2020-09" db="EMBL/GenBank/DDBJ databases">
        <authorList>
            <person name="Sun Q."/>
            <person name="Zhou Y."/>
        </authorList>
    </citation>
    <scope>NUCLEOTIDE SEQUENCE</scope>
    <source>
        <strain evidence="1">CGMCC 4.7278</strain>
    </source>
</reference>
<dbReference type="Pfam" id="PF12079">
    <property type="entry name" value="DUF3558"/>
    <property type="match status" value="1"/>
</dbReference>
<dbReference type="EMBL" id="BMMW01000001">
    <property type="protein sequence ID" value="GGK40351.1"/>
    <property type="molecule type" value="Genomic_DNA"/>
</dbReference>
<dbReference type="PROSITE" id="PS51257">
    <property type="entry name" value="PROKAR_LIPOPROTEIN"/>
    <property type="match status" value="1"/>
</dbReference>
<protein>
    <recommendedName>
        <fullName evidence="3">DUF3558 domain-containing protein</fullName>
    </recommendedName>
</protein>
<evidence type="ECO:0000313" key="2">
    <source>
        <dbReference type="Proteomes" id="UP000612956"/>
    </source>
</evidence>
<accession>A0A917QB66</accession>
<sequence>MGGVGMKRSVWVLVACGFVAAGCGAEQGGSGGATTTAAAALFDPCTQISEDALRAAGVDPATKVSGAGGVHQSGWEICSWAGHNFRLGVFSTGRSVAEFENKPGNVDFQDVIVAGRQGRQYRVEGATDDLDCDIVFPARQGAVALNIINSAIVDAAKLENPCVVAARTGEVIVPALPR</sequence>
<dbReference type="Proteomes" id="UP000612956">
    <property type="component" value="Unassembled WGS sequence"/>
</dbReference>
<evidence type="ECO:0000313" key="1">
    <source>
        <dbReference type="EMBL" id="GGK40351.1"/>
    </source>
</evidence>
<keyword evidence="2" id="KW-1185">Reference proteome</keyword>
<name>A0A917QB66_9NOCA</name>